<proteinExistence type="predicted"/>
<evidence type="ECO:0000313" key="3">
    <source>
        <dbReference type="Proteomes" id="UP000241238"/>
    </source>
</evidence>
<dbReference type="EMBL" id="CP028103">
    <property type="protein sequence ID" value="AVQ29837.1"/>
    <property type="molecule type" value="Genomic_DNA"/>
</dbReference>
<dbReference type="GeneID" id="77466520"/>
<dbReference type="PANTHER" id="PTHR43242">
    <property type="entry name" value="NAD(P)-BINDING ROSSMANN-FOLD SUPERFAMILY PROTEIN"/>
    <property type="match status" value="1"/>
</dbReference>
<dbReference type="CDD" id="cd05254">
    <property type="entry name" value="dTDP_HR_like_SDR_e"/>
    <property type="match status" value="1"/>
</dbReference>
<dbReference type="Gene3D" id="3.90.25.10">
    <property type="entry name" value="UDP-galactose 4-epimerase, domain 1"/>
    <property type="match status" value="1"/>
</dbReference>
<feature type="domain" description="RmlD-like substrate binding" evidence="1">
    <location>
        <begin position="3"/>
        <end position="286"/>
    </location>
</feature>
<organism evidence="2 3">
    <name type="scientific">Fusobacterium varium ATCC 27725</name>
    <dbReference type="NCBI Taxonomy" id="469618"/>
    <lineage>
        <taxon>Bacteria</taxon>
        <taxon>Fusobacteriati</taxon>
        <taxon>Fusobacteriota</taxon>
        <taxon>Fusobacteriia</taxon>
        <taxon>Fusobacteriales</taxon>
        <taxon>Fusobacteriaceae</taxon>
        <taxon>Fusobacterium</taxon>
    </lineage>
</organism>
<sequence>MKKICILGTEGMLGMELVNNFIYKYKIVGIDKIITKNEKIQFYCLDLLKFEQLEKIFQIERPDVIINVAAIVNLDICERNFELAKKLHWDLSRFISDYCQKTECKYIYISTDSIFDGKIGNYRECDSPNPINNYAKTKYLGEQEALKTPESIIIRTNIYGYSSNQNSLLKWGYDSLKNGIKIKGFTNVIFNPVSIKQLSDAVDILLKKEFKGIINIGSNLNLSKYEFLMIIEKFLQLEQRVEKSELNDNSSFLKRPKITTLNTEKMREILGKEYKCEDGIYDILKEVKK</sequence>
<evidence type="ECO:0000259" key="1">
    <source>
        <dbReference type="Pfam" id="PF04321"/>
    </source>
</evidence>
<dbReference type="PANTHER" id="PTHR43242:SF1">
    <property type="entry name" value="NAD(P)-BINDING ROSSMANN-FOLD SUPERFAMILY PROTEIN"/>
    <property type="match status" value="1"/>
</dbReference>
<reference evidence="3" key="1">
    <citation type="journal article" date="2018" name="MSphere">
        <title>Fusobacterium Genomics Using MinION and Illumina Sequencing Enables Genome Completion and Correction.</title>
        <authorList>
            <person name="Todd S.M."/>
            <person name="Settlage R.E."/>
            <person name="Lahmers K.K."/>
            <person name="Slade D.J."/>
        </authorList>
    </citation>
    <scope>NUCLEOTIDE SEQUENCE [LARGE SCALE GENOMIC DNA]</scope>
    <source>
        <strain evidence="3">ATCC 27725</strain>
    </source>
</reference>
<accession>A0ABM6U0V1</accession>
<evidence type="ECO:0000313" key="2">
    <source>
        <dbReference type="EMBL" id="AVQ29837.1"/>
    </source>
</evidence>
<dbReference type="Proteomes" id="UP000241238">
    <property type="component" value="Chromosome"/>
</dbReference>
<name>A0ABM6U0V1_FUSVA</name>
<dbReference type="SUPFAM" id="SSF51735">
    <property type="entry name" value="NAD(P)-binding Rossmann-fold domains"/>
    <property type="match status" value="1"/>
</dbReference>
<gene>
    <name evidence="2" type="ORF">C4N18_00835</name>
</gene>
<dbReference type="InterPro" id="IPR036291">
    <property type="entry name" value="NAD(P)-bd_dom_sf"/>
</dbReference>
<dbReference type="Gene3D" id="3.40.50.720">
    <property type="entry name" value="NAD(P)-binding Rossmann-like Domain"/>
    <property type="match status" value="1"/>
</dbReference>
<dbReference type="Pfam" id="PF04321">
    <property type="entry name" value="RmlD_sub_bind"/>
    <property type="match status" value="1"/>
</dbReference>
<protein>
    <submittedName>
        <fullName evidence="2">SDR family NAD(P)-dependent oxidoreductase</fullName>
    </submittedName>
</protein>
<keyword evidence="3" id="KW-1185">Reference proteome</keyword>
<dbReference type="RefSeq" id="WP_005950929.1">
    <property type="nucleotide sequence ID" value="NZ_CP028103.1"/>
</dbReference>
<dbReference type="InterPro" id="IPR029903">
    <property type="entry name" value="RmlD-like-bd"/>
</dbReference>